<organism evidence="1 2">
    <name type="scientific">Candidatus Kerfeldbacteria bacterium CG08_land_8_20_14_0_20_40_16</name>
    <dbReference type="NCBI Taxonomy" id="2014244"/>
    <lineage>
        <taxon>Bacteria</taxon>
        <taxon>Candidatus Kerfeldiibacteriota</taxon>
    </lineage>
</organism>
<proteinExistence type="predicted"/>
<name>A0A2H0YV99_9BACT</name>
<reference evidence="1 2" key="1">
    <citation type="submission" date="2017-09" db="EMBL/GenBank/DDBJ databases">
        <title>Depth-based differentiation of microbial function through sediment-hosted aquifers and enrichment of novel symbionts in the deep terrestrial subsurface.</title>
        <authorList>
            <person name="Probst A.J."/>
            <person name="Ladd B."/>
            <person name="Jarett J.K."/>
            <person name="Geller-Mcgrath D.E."/>
            <person name="Sieber C.M."/>
            <person name="Emerson J.B."/>
            <person name="Anantharaman K."/>
            <person name="Thomas B.C."/>
            <person name="Malmstrom R."/>
            <person name="Stieglmeier M."/>
            <person name="Klingl A."/>
            <person name="Woyke T."/>
            <person name="Ryan C.M."/>
            <person name="Banfield J.F."/>
        </authorList>
    </citation>
    <scope>NUCLEOTIDE SEQUENCE [LARGE SCALE GENOMIC DNA]</scope>
    <source>
        <strain evidence="1">CG08_land_8_20_14_0_20_40_16</strain>
    </source>
</reference>
<evidence type="ECO:0000313" key="2">
    <source>
        <dbReference type="Proteomes" id="UP000231542"/>
    </source>
</evidence>
<dbReference type="EMBL" id="PEXU01000043">
    <property type="protein sequence ID" value="PIS42414.1"/>
    <property type="molecule type" value="Genomic_DNA"/>
</dbReference>
<dbReference type="Proteomes" id="UP000231542">
    <property type="component" value="Unassembled WGS sequence"/>
</dbReference>
<protein>
    <submittedName>
        <fullName evidence="1">Uncharacterized protein</fullName>
    </submittedName>
</protein>
<accession>A0A2H0YV99</accession>
<gene>
    <name evidence="1" type="ORF">COT24_03515</name>
</gene>
<evidence type="ECO:0000313" key="1">
    <source>
        <dbReference type="EMBL" id="PIS42414.1"/>
    </source>
</evidence>
<comment type="caution">
    <text evidence="1">The sequence shown here is derived from an EMBL/GenBank/DDBJ whole genome shotgun (WGS) entry which is preliminary data.</text>
</comment>
<dbReference type="AlphaFoldDB" id="A0A2H0YV99"/>
<sequence length="87" mass="10382">MPEFENINPERNPNEGKELLDAELEIERELIGRAGNTNKEKQAWIAKNAERFRIIVQEPDIIELIRTDRNKAVEEIERRLKEERKEK</sequence>